<name>A0ABC8THE6_9AQUA</name>
<evidence type="ECO:0000256" key="10">
    <source>
        <dbReference type="SAM" id="MobiDB-lite"/>
    </source>
</evidence>
<dbReference type="EMBL" id="CAUOFW020004613">
    <property type="protein sequence ID" value="CAK9166409.1"/>
    <property type="molecule type" value="Genomic_DNA"/>
</dbReference>
<dbReference type="PANTHER" id="PTHR31169">
    <property type="entry name" value="OS05G0300700 PROTEIN"/>
    <property type="match status" value="1"/>
</dbReference>
<comment type="caution">
    <text evidence="12">The sequence shown here is derived from an EMBL/GenBank/DDBJ whole genome shotgun (WGS) entry which is preliminary data.</text>
</comment>
<feature type="compositionally biased region" description="Basic and acidic residues" evidence="10">
    <location>
        <begin position="421"/>
        <end position="437"/>
    </location>
</feature>
<evidence type="ECO:0000256" key="6">
    <source>
        <dbReference type="ARBA" id="ARBA00022843"/>
    </source>
</evidence>
<feature type="region of interest" description="Disordered" evidence="10">
    <location>
        <begin position="71"/>
        <end position="109"/>
    </location>
</feature>
<keyword evidence="3" id="KW-0963">Cytoplasm</keyword>
<keyword evidence="5" id="KW-0597">Phosphoprotein</keyword>
<evidence type="ECO:0000256" key="1">
    <source>
        <dbReference type="ARBA" id="ARBA00004123"/>
    </source>
</evidence>
<accession>A0ABC8THE6</accession>
<keyword evidence="7" id="KW-0805">Transcription regulation</keyword>
<feature type="domain" description="Zinc-finger" evidence="11">
    <location>
        <begin position="168"/>
        <end position="264"/>
    </location>
</feature>
<dbReference type="GO" id="GO:0005737">
    <property type="term" value="C:cytoplasm"/>
    <property type="evidence" value="ECO:0007669"/>
    <property type="project" value="UniProtKB-SubCell"/>
</dbReference>
<evidence type="ECO:0000256" key="4">
    <source>
        <dbReference type="ARBA" id="ARBA00022499"/>
    </source>
</evidence>
<organism evidence="12 13">
    <name type="scientific">Ilex paraguariensis</name>
    <name type="common">yerba mate</name>
    <dbReference type="NCBI Taxonomy" id="185542"/>
    <lineage>
        <taxon>Eukaryota</taxon>
        <taxon>Viridiplantae</taxon>
        <taxon>Streptophyta</taxon>
        <taxon>Embryophyta</taxon>
        <taxon>Tracheophyta</taxon>
        <taxon>Spermatophyta</taxon>
        <taxon>Magnoliopsida</taxon>
        <taxon>eudicotyledons</taxon>
        <taxon>Gunneridae</taxon>
        <taxon>Pentapetalae</taxon>
        <taxon>asterids</taxon>
        <taxon>campanulids</taxon>
        <taxon>Aquifoliales</taxon>
        <taxon>Aquifoliaceae</taxon>
        <taxon>Ilex</taxon>
    </lineage>
</organism>
<evidence type="ECO:0000313" key="13">
    <source>
        <dbReference type="Proteomes" id="UP001642360"/>
    </source>
</evidence>
<gene>
    <name evidence="12" type="ORF">ILEXP_LOCUS35634</name>
</gene>
<evidence type="ECO:0000256" key="7">
    <source>
        <dbReference type="ARBA" id="ARBA00023015"/>
    </source>
</evidence>
<feature type="region of interest" description="Disordered" evidence="10">
    <location>
        <begin position="268"/>
        <end position="291"/>
    </location>
</feature>
<dbReference type="InterPro" id="IPR018866">
    <property type="entry name" value="Znf-4CXXC_R1"/>
</dbReference>
<feature type="region of interest" description="Disordered" evidence="10">
    <location>
        <begin position="406"/>
        <end position="466"/>
    </location>
</feature>
<keyword evidence="8" id="KW-0804">Transcription</keyword>
<sequence>MVIERKRVRTLETPANPVHKELKHDNGEAIETANTTCGYEQAREERIKENLERMQKLGILDLSLKLKSVKPTHKNNLFNRKTPQRPSPLPRSGPARRSSRLQSLTPVSYSEVQLSNKDASLGDKYDLLREEGSKPEVYSEEHEKLLGNTEMSWTLFVDGYGKDGRRIYDPIKGKTCHQCRQKTLGHRTHCSQCNLVQGQFCGDCLYMRYGEHVLEANQNPNWICPACRGICNCSLCRQAKGWAPTGALYRKISSLGFKSVAHYLIQTRRSDTDPEKNPGSKVPLSAKRSIPFSDMEANAEETVSPDSKNDLQRLVNPVSEENRTDNDFEGEKDEKINFSDSSTNGHIDVAQERNTKLMQKSALSTESSDDHLGLSKPEIEDNKIDDEANKIDDDLKDKKEEKLQFVDNKLSGVILAPENSPKSKEKPARTTEPDSIGRRLKQRRTTEANVNSPSSKPSPGVYVFGFGPNPDFVI</sequence>
<keyword evidence="6" id="KW-0832">Ubl conjugation</keyword>
<keyword evidence="9" id="KW-0539">Nucleus</keyword>
<dbReference type="PANTHER" id="PTHR31169:SF23">
    <property type="entry name" value="OS03G0572250 PROTEIN"/>
    <property type="match status" value="1"/>
</dbReference>
<evidence type="ECO:0000313" key="12">
    <source>
        <dbReference type="EMBL" id="CAK9166409.1"/>
    </source>
</evidence>
<evidence type="ECO:0000256" key="2">
    <source>
        <dbReference type="ARBA" id="ARBA00004496"/>
    </source>
</evidence>
<evidence type="ECO:0000259" key="11">
    <source>
        <dbReference type="Pfam" id="PF10497"/>
    </source>
</evidence>
<feature type="compositionally biased region" description="Polar residues" evidence="10">
    <location>
        <begin position="447"/>
        <end position="457"/>
    </location>
</feature>
<feature type="compositionally biased region" description="Basic and acidic residues" evidence="10">
    <location>
        <begin position="368"/>
        <end position="387"/>
    </location>
</feature>
<protein>
    <recommendedName>
        <fullName evidence="11">Zinc-finger domain-containing protein</fullName>
    </recommendedName>
</protein>
<evidence type="ECO:0000256" key="3">
    <source>
        <dbReference type="ARBA" id="ARBA00022490"/>
    </source>
</evidence>
<feature type="region of interest" description="Disordered" evidence="10">
    <location>
        <begin position="317"/>
        <end position="387"/>
    </location>
</feature>
<evidence type="ECO:0000256" key="8">
    <source>
        <dbReference type="ARBA" id="ARBA00023163"/>
    </source>
</evidence>
<dbReference type="Proteomes" id="UP001642360">
    <property type="component" value="Unassembled WGS sequence"/>
</dbReference>
<evidence type="ECO:0000256" key="5">
    <source>
        <dbReference type="ARBA" id="ARBA00022553"/>
    </source>
</evidence>
<dbReference type="AlphaFoldDB" id="A0ABC8THE6"/>
<dbReference type="InterPro" id="IPR040221">
    <property type="entry name" value="CDCA7/CDA7L"/>
</dbReference>
<proteinExistence type="predicted"/>
<comment type="subcellular location">
    <subcellularLocation>
        <location evidence="2">Cytoplasm</location>
    </subcellularLocation>
    <subcellularLocation>
        <location evidence="1">Nucleus</location>
    </subcellularLocation>
</comment>
<keyword evidence="4" id="KW-1017">Isopeptide bond</keyword>
<dbReference type="GO" id="GO:0005634">
    <property type="term" value="C:nucleus"/>
    <property type="evidence" value="ECO:0007669"/>
    <property type="project" value="UniProtKB-SubCell"/>
</dbReference>
<feature type="compositionally biased region" description="Polar residues" evidence="10">
    <location>
        <begin position="100"/>
        <end position="109"/>
    </location>
</feature>
<dbReference type="Pfam" id="PF10497">
    <property type="entry name" value="zf-4CXXC_R1"/>
    <property type="match status" value="1"/>
</dbReference>
<feature type="compositionally biased region" description="Polar residues" evidence="10">
    <location>
        <begin position="356"/>
        <end position="366"/>
    </location>
</feature>
<reference evidence="12 13" key="1">
    <citation type="submission" date="2024-02" db="EMBL/GenBank/DDBJ databases">
        <authorList>
            <person name="Vignale AGUSTIN F."/>
            <person name="Sosa J E."/>
            <person name="Modenutti C."/>
        </authorList>
    </citation>
    <scope>NUCLEOTIDE SEQUENCE [LARGE SCALE GENOMIC DNA]</scope>
</reference>
<keyword evidence="13" id="KW-1185">Reference proteome</keyword>
<feature type="compositionally biased region" description="Basic and acidic residues" evidence="10">
    <location>
        <begin position="268"/>
        <end position="278"/>
    </location>
</feature>
<evidence type="ECO:0000256" key="9">
    <source>
        <dbReference type="ARBA" id="ARBA00023242"/>
    </source>
</evidence>